<dbReference type="EnsemblPlants" id="PGSC0003DMT400095171">
    <property type="protein sequence ID" value="PGSC0003DMT400095171"/>
    <property type="gene ID" value="PGSC0003DMG400044742"/>
</dbReference>
<dbReference type="PANTHER" id="PTHR33180">
    <property type="entry name" value="PHOTOSYSTEM II CP43 REACTION CENTER PROTEIN"/>
    <property type="match status" value="1"/>
</dbReference>
<evidence type="ECO:0000313" key="3">
    <source>
        <dbReference type="Proteomes" id="UP000011115"/>
    </source>
</evidence>
<dbReference type="AlphaFoldDB" id="M1DVQ5"/>
<reference evidence="3" key="1">
    <citation type="journal article" date="2011" name="Nature">
        <title>Genome sequence and analysis of the tuber crop potato.</title>
        <authorList>
            <consortium name="The Potato Genome Sequencing Consortium"/>
        </authorList>
    </citation>
    <scope>NUCLEOTIDE SEQUENCE [LARGE SCALE GENOMIC DNA]</scope>
    <source>
        <strain evidence="3">cv. DM1-3 516 R44</strain>
    </source>
</reference>
<dbReference type="InParanoid" id="M1DVQ5"/>
<name>M1DVQ5_SOLTU</name>
<reference evidence="2" key="2">
    <citation type="submission" date="2015-06" db="UniProtKB">
        <authorList>
            <consortium name="EnsemblPlants"/>
        </authorList>
    </citation>
    <scope>IDENTIFICATION</scope>
    <source>
        <strain evidence="2">DM1-3 516 R44</strain>
    </source>
</reference>
<organism evidence="2 3">
    <name type="scientific">Solanum tuberosum</name>
    <name type="common">Potato</name>
    <dbReference type="NCBI Taxonomy" id="4113"/>
    <lineage>
        <taxon>Eukaryota</taxon>
        <taxon>Viridiplantae</taxon>
        <taxon>Streptophyta</taxon>
        <taxon>Embryophyta</taxon>
        <taxon>Tracheophyta</taxon>
        <taxon>Spermatophyta</taxon>
        <taxon>Magnoliopsida</taxon>
        <taxon>eudicotyledons</taxon>
        <taxon>Gunneridae</taxon>
        <taxon>Pentapetalae</taxon>
        <taxon>asterids</taxon>
        <taxon>lamiids</taxon>
        <taxon>Solanales</taxon>
        <taxon>Solanaceae</taxon>
        <taxon>Solanoideae</taxon>
        <taxon>Solaneae</taxon>
        <taxon>Solanum</taxon>
    </lineage>
</organism>
<evidence type="ECO:0000313" key="2">
    <source>
        <dbReference type="EnsemblPlants" id="PGSC0003DMT400095171"/>
    </source>
</evidence>
<dbReference type="PaxDb" id="4113-PGSC0003DMT400095171"/>
<dbReference type="HOGENOM" id="CLU_029307_3_1_1"/>
<proteinExistence type="predicted"/>
<evidence type="ECO:0008006" key="4">
    <source>
        <dbReference type="Google" id="ProtNLM"/>
    </source>
</evidence>
<accession>M1DVQ5</accession>
<keyword evidence="3" id="KW-1185">Reference proteome</keyword>
<protein>
    <recommendedName>
        <fullName evidence="4">Integrase core domain containing protein</fullName>
    </recommendedName>
</protein>
<sequence>MSVVNDYEPIEHLSVEVMRFRDSILTFKQMEALLECFYRSLNPGNRGLINRLIPGGLERYSYETVAKFLDLVAKPNKDTEKDQQLSILLGQMSNLTQKVEELEVMSKEKSKCIPSTAQGRLASKWSGRRIAEEVGVLDLIRRLAQHNFNSEPVKLGELKRNLATTIKTVVLTPKNTQVLYKAVGYDEELLTHRRNRHQARSQSSPTRVPSAATPSETGSVLAQPSPVTPALPIAPPPQLLNRWKGDWVRTIPEETLLSTEGLQGKYLGVRDTINYHEFEQFTRLRGPYIPS</sequence>
<dbReference type="Gramene" id="PGSC0003DMT400095171">
    <property type="protein sequence ID" value="PGSC0003DMT400095171"/>
    <property type="gene ID" value="PGSC0003DMG400044742"/>
</dbReference>
<feature type="region of interest" description="Disordered" evidence="1">
    <location>
        <begin position="192"/>
        <end position="233"/>
    </location>
</feature>
<evidence type="ECO:0000256" key="1">
    <source>
        <dbReference type="SAM" id="MobiDB-lite"/>
    </source>
</evidence>
<dbReference type="PANTHER" id="PTHR33180:SF31">
    <property type="entry name" value="POLYPROTEIN PROTEIN"/>
    <property type="match status" value="1"/>
</dbReference>
<dbReference type="Proteomes" id="UP000011115">
    <property type="component" value="Unassembled WGS sequence"/>
</dbReference>
<feature type="compositionally biased region" description="Polar residues" evidence="1">
    <location>
        <begin position="200"/>
        <end position="222"/>
    </location>
</feature>